<keyword evidence="2" id="KW-1185">Reference proteome</keyword>
<comment type="caution">
    <text evidence="1">The sequence shown here is derived from an EMBL/GenBank/DDBJ whole genome shotgun (WGS) entry which is preliminary data.</text>
</comment>
<reference evidence="1 2" key="1">
    <citation type="submission" date="2023-11" db="EMBL/GenBank/DDBJ databases">
        <title>Draft genome sequence of a psychrophilic Clostridium strain from permafrost water brine.</title>
        <authorList>
            <person name="Shcherbakova V.A."/>
            <person name="Trubitsyn V.E."/>
            <person name="Zakharyuk A.G."/>
        </authorList>
    </citation>
    <scope>NUCLEOTIDE SEQUENCE [LARGE SCALE GENOMIC DNA]</scope>
    <source>
        <strain evidence="1 2">14F</strain>
    </source>
</reference>
<dbReference type="RefSeq" id="WP_331701078.1">
    <property type="nucleotide sequence ID" value="NZ_JAZHFS010000001.1"/>
</dbReference>
<proteinExistence type="predicted"/>
<organism evidence="1 2">
    <name type="scientific">Clostridium frigoriphilum</name>
    <dbReference type="NCBI Taxonomy" id="443253"/>
    <lineage>
        <taxon>Bacteria</taxon>
        <taxon>Bacillati</taxon>
        <taxon>Bacillota</taxon>
        <taxon>Clostridia</taxon>
        <taxon>Eubacteriales</taxon>
        <taxon>Clostridiaceae</taxon>
        <taxon>Clostridium</taxon>
    </lineage>
</organism>
<evidence type="ECO:0000313" key="1">
    <source>
        <dbReference type="EMBL" id="MEF2110824.1"/>
    </source>
</evidence>
<sequence length="90" mass="10934">MLLKLQSYFSNKIWKWSDEMLQCPFLTTMEEEVECFKECDLHKWSDNGGKCPFVELKDFKPFIIKNITDYDIFSEDRNSQLKSLYKDRYL</sequence>
<dbReference type="EMBL" id="JAZHFS010000001">
    <property type="protein sequence ID" value="MEF2110824.1"/>
    <property type="molecule type" value="Genomic_DNA"/>
</dbReference>
<name>A0ABU7UJ04_9CLOT</name>
<dbReference type="Proteomes" id="UP001498469">
    <property type="component" value="Unassembled WGS sequence"/>
</dbReference>
<accession>A0ABU7UJ04</accession>
<evidence type="ECO:0000313" key="2">
    <source>
        <dbReference type="Proteomes" id="UP001498469"/>
    </source>
</evidence>
<gene>
    <name evidence="1" type="ORF">SJI18_00715</name>
</gene>
<protein>
    <submittedName>
        <fullName evidence="1">Uncharacterized protein</fullName>
    </submittedName>
</protein>